<dbReference type="GO" id="GO:0005634">
    <property type="term" value="C:nucleus"/>
    <property type="evidence" value="ECO:0007669"/>
    <property type="project" value="UniProtKB-SubCell"/>
</dbReference>
<sequence length="245" mass="27195">MSPKSPAADTAEMVNTAAETEPIRSPSSKKKSGKVPKRIHKAERERMKRENLNELFISLANSLELSEANSGKASILGETIRNVKEMIARLQSLSKENTALLSEFNYVTSEAIELKDENCALQTQVEELNAEIKKRTPDSNLELNLAPSLNLNQESAPQLTNHHIGMPASELGFQQGQIINPVYLIPFCPDLHLNQEIDATLQPSKPTTVVSKPHPRYPTAGDKWPSELLEKHPKLGKNTPVEFTQ</sequence>
<evidence type="ECO:0000259" key="8">
    <source>
        <dbReference type="PROSITE" id="PS50888"/>
    </source>
</evidence>
<evidence type="ECO:0000313" key="9">
    <source>
        <dbReference type="EMBL" id="GAA0144246.1"/>
    </source>
</evidence>
<dbReference type="GO" id="GO:0046983">
    <property type="term" value="F:protein dimerization activity"/>
    <property type="evidence" value="ECO:0007669"/>
    <property type="project" value="InterPro"/>
</dbReference>
<evidence type="ECO:0000256" key="4">
    <source>
        <dbReference type="ARBA" id="ARBA00023163"/>
    </source>
</evidence>
<gene>
    <name evidence="9" type="ORF">LIER_04743</name>
</gene>
<protein>
    <submittedName>
        <fullName evidence="9">Basic helix-loop-helix transcription factor</fullName>
    </submittedName>
</protein>
<feature type="region of interest" description="Disordered" evidence="7">
    <location>
        <begin position="1"/>
        <end position="39"/>
    </location>
</feature>
<dbReference type="Gene3D" id="4.10.280.10">
    <property type="entry name" value="Helix-loop-helix DNA-binding domain"/>
    <property type="match status" value="1"/>
</dbReference>
<keyword evidence="2" id="KW-0805">Transcription regulation</keyword>
<comment type="caution">
    <text evidence="9">The sequence shown here is derived from an EMBL/GenBank/DDBJ whole genome shotgun (WGS) entry which is preliminary data.</text>
</comment>
<dbReference type="InterPro" id="IPR036638">
    <property type="entry name" value="HLH_DNA-bd_sf"/>
</dbReference>
<keyword evidence="4" id="KW-0804">Transcription</keyword>
<organism evidence="9 10">
    <name type="scientific">Lithospermum erythrorhizon</name>
    <name type="common">Purple gromwell</name>
    <name type="synonym">Lithospermum officinale var. erythrorhizon</name>
    <dbReference type="NCBI Taxonomy" id="34254"/>
    <lineage>
        <taxon>Eukaryota</taxon>
        <taxon>Viridiplantae</taxon>
        <taxon>Streptophyta</taxon>
        <taxon>Embryophyta</taxon>
        <taxon>Tracheophyta</taxon>
        <taxon>Spermatophyta</taxon>
        <taxon>Magnoliopsida</taxon>
        <taxon>eudicotyledons</taxon>
        <taxon>Gunneridae</taxon>
        <taxon>Pentapetalae</taxon>
        <taxon>asterids</taxon>
        <taxon>lamiids</taxon>
        <taxon>Boraginales</taxon>
        <taxon>Boraginaceae</taxon>
        <taxon>Boraginoideae</taxon>
        <taxon>Lithospermeae</taxon>
        <taxon>Lithospermum</taxon>
    </lineage>
</organism>
<feature type="region of interest" description="Disordered" evidence="7">
    <location>
        <begin position="204"/>
        <end position="245"/>
    </location>
</feature>
<evidence type="ECO:0000256" key="3">
    <source>
        <dbReference type="ARBA" id="ARBA00023125"/>
    </source>
</evidence>
<reference evidence="9 10" key="1">
    <citation type="submission" date="2024-01" db="EMBL/GenBank/DDBJ databases">
        <title>The complete chloroplast genome sequence of Lithospermum erythrorhizon: insights into the phylogenetic relationship among Boraginaceae species and the maternal lineages of purple gromwells.</title>
        <authorList>
            <person name="Okada T."/>
            <person name="Watanabe K."/>
        </authorList>
    </citation>
    <scope>NUCLEOTIDE SEQUENCE [LARGE SCALE GENOMIC DNA]</scope>
</reference>
<name>A0AAV3P0L2_LITER</name>
<comment type="subcellular location">
    <subcellularLocation>
        <location evidence="1">Nucleus</location>
    </subcellularLocation>
</comment>
<dbReference type="GO" id="GO:0003677">
    <property type="term" value="F:DNA binding"/>
    <property type="evidence" value="ECO:0007669"/>
    <property type="project" value="UniProtKB-KW"/>
</dbReference>
<evidence type="ECO:0000256" key="6">
    <source>
        <dbReference type="SAM" id="Coils"/>
    </source>
</evidence>
<feature type="coiled-coil region" evidence="6">
    <location>
        <begin position="76"/>
        <end position="103"/>
    </location>
</feature>
<evidence type="ECO:0000256" key="5">
    <source>
        <dbReference type="ARBA" id="ARBA00023242"/>
    </source>
</evidence>
<evidence type="ECO:0000256" key="7">
    <source>
        <dbReference type="SAM" id="MobiDB-lite"/>
    </source>
</evidence>
<dbReference type="InterPro" id="IPR011598">
    <property type="entry name" value="bHLH_dom"/>
</dbReference>
<dbReference type="SUPFAM" id="SSF47459">
    <property type="entry name" value="HLH, helix-loop-helix DNA-binding domain"/>
    <property type="match status" value="1"/>
</dbReference>
<evidence type="ECO:0000256" key="1">
    <source>
        <dbReference type="ARBA" id="ARBA00004123"/>
    </source>
</evidence>
<dbReference type="PANTHER" id="PTHR47075">
    <property type="entry name" value="TRANSCRIPTION FACTOR BHLH47"/>
    <property type="match status" value="1"/>
</dbReference>
<evidence type="ECO:0000313" key="10">
    <source>
        <dbReference type="Proteomes" id="UP001454036"/>
    </source>
</evidence>
<keyword evidence="6" id="KW-0175">Coiled coil</keyword>
<dbReference type="Pfam" id="PF23177">
    <property type="entry name" value="bHLH_IRO3"/>
    <property type="match status" value="1"/>
</dbReference>
<dbReference type="Proteomes" id="UP001454036">
    <property type="component" value="Unassembled WGS sequence"/>
</dbReference>
<keyword evidence="10" id="KW-1185">Reference proteome</keyword>
<dbReference type="AlphaFoldDB" id="A0AAV3P0L2"/>
<keyword evidence="5" id="KW-0539">Nucleus</keyword>
<proteinExistence type="predicted"/>
<feature type="compositionally biased region" description="Basic residues" evidence="7">
    <location>
        <begin position="27"/>
        <end position="39"/>
    </location>
</feature>
<dbReference type="PANTHER" id="PTHR47075:SF10">
    <property type="entry name" value="TRANSCRIPTION FACTOR BHLH47-LIKE"/>
    <property type="match status" value="1"/>
</dbReference>
<dbReference type="PROSITE" id="PS50888">
    <property type="entry name" value="BHLH"/>
    <property type="match status" value="1"/>
</dbReference>
<dbReference type="EMBL" id="BAABME010000619">
    <property type="protein sequence ID" value="GAA0144246.1"/>
    <property type="molecule type" value="Genomic_DNA"/>
</dbReference>
<feature type="domain" description="BHLH" evidence="8">
    <location>
        <begin position="36"/>
        <end position="86"/>
    </location>
</feature>
<keyword evidence="3" id="KW-0238">DNA-binding</keyword>
<feature type="compositionally biased region" description="Basic and acidic residues" evidence="7">
    <location>
        <begin position="224"/>
        <end position="233"/>
    </location>
</feature>
<dbReference type="InterPro" id="IPR057075">
    <property type="entry name" value="bHLH_IRO3"/>
</dbReference>
<evidence type="ECO:0000256" key="2">
    <source>
        <dbReference type="ARBA" id="ARBA00023015"/>
    </source>
</evidence>
<accession>A0AAV3P0L2</accession>